<sequence length="1630" mass="178946">MLLLRQIGALALKDLLLLWNRNRINSTIFRSFTTPIILSLYLSVILKLYWPQENYGFSDAREVRSLRDAMDAAKGGRNKIVFINSGPSGGDIDRAIEIATTPLQDSGKTVKVFDDPDELLVECKSTLRGTTPCFAAAIFYSSETEGDSGYWNYTIRADGALGGNIDVDKSDNDAQVYVLPLQHAIDSAIVSISGEESLPDDVQEYPWTSETQDEWKKSITTDVQAANYNFLSIVWYIGYIGLAYQLVGFTARERECGMAVLLESMMPNPRRYEPQVARLVGRFLAFTFTYFPSWVLMMVIAKGGIFPETSAGILIIHSILAGLALNSFSLFCGAFYRKAQLSGITTAILIIIMGIIAQVCSKWMSSAVVGVLGFLFTPMNFVFSFIFMARYENRQRPVNLLEGAPNNHWSLPGIAFWIFYIVQIFAYPILAALVEQMLYGTTSDRREVLWQGSHMGSPVELDGFTKEYPQNWFLRWVAPLFGWEHHPVLAVDNLSLSATRGEINVLIGANGCGKSTTLNAIAGLSTITKGSMRVDGTGGIGLCPQQNVLWDNITVQEHVKIFNRIKAPGQTATAAEIDAMLAGCGLSQKKKAYAKTLSGGQKRKLQLLMMLTGGSSVCCVDEVSGGLDPLSRRKVWDILLAERGRRTIILTTHFLDEAEFLADHMIIMANGKLQAEGSMSELKNKLGGGYRFHVFHGPEGNAVPDIPNASKEVNFDETIYTVQGTAEAMRVIRQLEAEGVENYHLSGPTVEEVFMKLAGDPDDGQLLPSRSEAESAMDGVFQKSSHGGNTTEKSSTIAVREGKDQQLSSGHGTSSITQAWYLLKKRWVILQRNWVPYAAVVLVPIIAAGLISILVDDYKNAGCSYRDQVSAADFEELDDDQTFNLVAGPVNALSTENLALFNDITEDDQIDLGNSSLLDMVHLVNSHEEFDNYIEANRKNVTPGGIYLGDDDSSPMFAYRSNAGVASIFTGVFLQNALDVLVSGVRIATQYAIFDFPWPEDTEDVLQFIFYFGLVMCAYPAFFALYPTIERIRKIRALEYSNGVRSWPLWLAYLVFDWTFVVVLSAVVCVILAATAPDAWWNFGYIFLVLILYGMASILLSYAVSLVSNSQLAAFAFCAGGQAFMLLMYMTAYTNINAQSDAALIDDQLLIAHYTIALVSPISNLLRAFFVSLNLFSILCSGSPPHIASYAGSIKLYGGPIVYLIGQSLFLFGLLVWADHGFASTFFRRSRAAPDPEATDTYEKEVSDETARVTHSTTDGLRVLHLNKTYRSRAYGKVRAVSDLSFGVRKGEVFALLGSNGAGKSTTISLLRGEVRPSRRGGAVFIDEVPLLEARKTARARLGVCPQFDAIDAMTVAEHLRFYAGVRGVADIERNVSRLIAAVGLRPFANRLGSELSGGNKRKLSLAIALVGDPPVLLLDEPSSGMDPLAKRTMWRALSAFVPGRSVLLTTHSMEEADALAGRVGVMAGSMLDVGATGHLRRKHGRGFHVHVVLASAPGTTDEEAARVREWVFKRYPGAMEEGRHYHGQMRFNVPSGRGVEEKVGGEDDVELGESSNGVPAKGKATIGSLFTSFEENKADLGIAHFTVSPTTFDEVFLAIVSKHGVGEEDTPTRKVNWRKYLLCGFGGRR</sequence>
<dbReference type="InterPro" id="IPR003439">
    <property type="entry name" value="ABC_transporter-like_ATP-bd"/>
</dbReference>
<dbReference type="GO" id="GO:0140359">
    <property type="term" value="F:ABC-type transporter activity"/>
    <property type="evidence" value="ECO:0007669"/>
    <property type="project" value="InterPro"/>
</dbReference>
<dbReference type="SMART" id="SM00382">
    <property type="entry name" value="AAA"/>
    <property type="match status" value="2"/>
</dbReference>
<dbReference type="InterPro" id="IPR017871">
    <property type="entry name" value="ABC_transporter-like_CS"/>
</dbReference>
<accession>A0A6A6P4I3</accession>
<dbReference type="SUPFAM" id="SSF52540">
    <property type="entry name" value="P-loop containing nucleoside triphosphate hydrolases"/>
    <property type="match status" value="2"/>
</dbReference>
<dbReference type="InterPro" id="IPR003593">
    <property type="entry name" value="AAA+_ATPase"/>
</dbReference>
<evidence type="ECO:0000256" key="6">
    <source>
        <dbReference type="ARBA" id="ARBA00022741"/>
    </source>
</evidence>
<comment type="similarity">
    <text evidence="2">Belongs to the ABC transporter superfamily. ABCA family.</text>
</comment>
<feature type="transmembrane region" description="Helical" evidence="10">
    <location>
        <begin position="226"/>
        <end position="247"/>
    </location>
</feature>
<protein>
    <submittedName>
        <fullName evidence="12">Putative ABC transporter</fullName>
    </submittedName>
</protein>
<dbReference type="OrthoDB" id="8061355at2759"/>
<evidence type="ECO:0000256" key="7">
    <source>
        <dbReference type="ARBA" id="ARBA00022840"/>
    </source>
</evidence>
<dbReference type="Proteomes" id="UP000799766">
    <property type="component" value="Unassembled WGS sequence"/>
</dbReference>
<feature type="domain" description="ABC transporter" evidence="11">
    <location>
        <begin position="1261"/>
        <end position="1494"/>
    </location>
</feature>
<dbReference type="InterPro" id="IPR027417">
    <property type="entry name" value="P-loop_NTPase"/>
</dbReference>
<dbReference type="PROSITE" id="PS50893">
    <property type="entry name" value="ABC_TRANSPORTER_2"/>
    <property type="match status" value="2"/>
</dbReference>
<feature type="transmembrane region" description="Helical" evidence="10">
    <location>
        <begin position="367"/>
        <end position="389"/>
    </location>
</feature>
<evidence type="ECO:0000256" key="1">
    <source>
        <dbReference type="ARBA" id="ARBA00004141"/>
    </source>
</evidence>
<evidence type="ECO:0000256" key="8">
    <source>
        <dbReference type="ARBA" id="ARBA00022989"/>
    </source>
</evidence>
<keyword evidence="4 10" id="KW-0812">Transmembrane</keyword>
<dbReference type="GO" id="GO:0016020">
    <property type="term" value="C:membrane"/>
    <property type="evidence" value="ECO:0007669"/>
    <property type="project" value="UniProtKB-SubCell"/>
</dbReference>
<feature type="transmembrane region" description="Helical" evidence="10">
    <location>
        <begin position="1151"/>
        <end position="1176"/>
    </location>
</feature>
<feature type="transmembrane region" description="Helical" evidence="10">
    <location>
        <begin position="313"/>
        <end position="336"/>
    </location>
</feature>
<dbReference type="PANTHER" id="PTHR19229:SF36">
    <property type="entry name" value="ATP-BINDING CASSETTE SUB-FAMILY A MEMBER 2"/>
    <property type="match status" value="1"/>
</dbReference>
<keyword evidence="8 10" id="KW-1133">Transmembrane helix</keyword>
<dbReference type="GO" id="GO:0005319">
    <property type="term" value="F:lipid transporter activity"/>
    <property type="evidence" value="ECO:0007669"/>
    <property type="project" value="TreeGrafter"/>
</dbReference>
<dbReference type="GO" id="GO:0016887">
    <property type="term" value="F:ATP hydrolysis activity"/>
    <property type="evidence" value="ECO:0007669"/>
    <property type="project" value="InterPro"/>
</dbReference>
<feature type="domain" description="ABC transporter" evidence="11">
    <location>
        <begin position="459"/>
        <end position="695"/>
    </location>
</feature>
<keyword evidence="6" id="KW-0547">Nucleotide-binding</keyword>
<dbReference type="PROSITE" id="PS00211">
    <property type="entry name" value="ABC_TRANSPORTER_1"/>
    <property type="match status" value="2"/>
</dbReference>
<feature type="transmembrane region" description="Helical" evidence="10">
    <location>
        <begin position="1050"/>
        <end position="1074"/>
    </location>
</feature>
<organism evidence="12 13">
    <name type="scientific">Lineolata rhizophorae</name>
    <dbReference type="NCBI Taxonomy" id="578093"/>
    <lineage>
        <taxon>Eukaryota</taxon>
        <taxon>Fungi</taxon>
        <taxon>Dikarya</taxon>
        <taxon>Ascomycota</taxon>
        <taxon>Pezizomycotina</taxon>
        <taxon>Dothideomycetes</taxon>
        <taxon>Dothideomycetes incertae sedis</taxon>
        <taxon>Lineolatales</taxon>
        <taxon>Lineolataceae</taxon>
        <taxon>Lineolata</taxon>
    </lineage>
</organism>
<evidence type="ECO:0000256" key="9">
    <source>
        <dbReference type="ARBA" id="ARBA00023136"/>
    </source>
</evidence>
<dbReference type="CDD" id="cd03263">
    <property type="entry name" value="ABC_subfamily_A"/>
    <property type="match status" value="2"/>
</dbReference>
<feature type="transmembrane region" description="Helical" evidence="10">
    <location>
        <begin position="279"/>
        <end position="301"/>
    </location>
</feature>
<evidence type="ECO:0000256" key="5">
    <source>
        <dbReference type="ARBA" id="ARBA00022737"/>
    </source>
</evidence>
<dbReference type="PANTHER" id="PTHR19229">
    <property type="entry name" value="ATP-BINDING CASSETTE TRANSPORTER SUBFAMILY A ABCA"/>
    <property type="match status" value="1"/>
</dbReference>
<evidence type="ECO:0000256" key="10">
    <source>
        <dbReference type="SAM" id="Phobius"/>
    </source>
</evidence>
<dbReference type="InterPro" id="IPR026082">
    <property type="entry name" value="ABCA"/>
</dbReference>
<gene>
    <name evidence="12" type="ORF">BDY21DRAFT_384832</name>
</gene>
<dbReference type="GO" id="GO:0005524">
    <property type="term" value="F:ATP binding"/>
    <property type="evidence" value="ECO:0007669"/>
    <property type="project" value="UniProtKB-KW"/>
</dbReference>
<reference evidence="12" key="1">
    <citation type="journal article" date="2020" name="Stud. Mycol.">
        <title>101 Dothideomycetes genomes: a test case for predicting lifestyles and emergence of pathogens.</title>
        <authorList>
            <person name="Haridas S."/>
            <person name="Albert R."/>
            <person name="Binder M."/>
            <person name="Bloem J."/>
            <person name="Labutti K."/>
            <person name="Salamov A."/>
            <person name="Andreopoulos B."/>
            <person name="Baker S."/>
            <person name="Barry K."/>
            <person name="Bills G."/>
            <person name="Bluhm B."/>
            <person name="Cannon C."/>
            <person name="Castanera R."/>
            <person name="Culley D."/>
            <person name="Daum C."/>
            <person name="Ezra D."/>
            <person name="Gonzalez J."/>
            <person name="Henrissat B."/>
            <person name="Kuo A."/>
            <person name="Liang C."/>
            <person name="Lipzen A."/>
            <person name="Lutzoni F."/>
            <person name="Magnuson J."/>
            <person name="Mondo S."/>
            <person name="Nolan M."/>
            <person name="Ohm R."/>
            <person name="Pangilinan J."/>
            <person name="Park H.-J."/>
            <person name="Ramirez L."/>
            <person name="Alfaro M."/>
            <person name="Sun H."/>
            <person name="Tritt A."/>
            <person name="Yoshinaga Y."/>
            <person name="Zwiers L.-H."/>
            <person name="Turgeon B."/>
            <person name="Goodwin S."/>
            <person name="Spatafora J."/>
            <person name="Crous P."/>
            <person name="Grigoriev I."/>
        </authorList>
    </citation>
    <scope>NUCLEOTIDE SEQUENCE</scope>
    <source>
        <strain evidence="12">ATCC 16933</strain>
    </source>
</reference>
<keyword evidence="3" id="KW-0813">Transport</keyword>
<proteinExistence type="inferred from homology"/>
<evidence type="ECO:0000313" key="13">
    <source>
        <dbReference type="Proteomes" id="UP000799766"/>
    </source>
</evidence>
<evidence type="ECO:0000256" key="2">
    <source>
        <dbReference type="ARBA" id="ARBA00008869"/>
    </source>
</evidence>
<feature type="transmembrane region" description="Helical" evidence="10">
    <location>
        <begin position="409"/>
        <end position="434"/>
    </location>
</feature>
<evidence type="ECO:0000256" key="3">
    <source>
        <dbReference type="ARBA" id="ARBA00022448"/>
    </source>
</evidence>
<keyword evidence="13" id="KW-1185">Reference proteome</keyword>
<feature type="transmembrane region" description="Helical" evidence="10">
    <location>
        <begin position="1196"/>
        <end position="1218"/>
    </location>
</feature>
<feature type="transmembrane region" description="Helical" evidence="10">
    <location>
        <begin position="1112"/>
        <end position="1131"/>
    </location>
</feature>
<evidence type="ECO:0000256" key="4">
    <source>
        <dbReference type="ARBA" id="ARBA00022692"/>
    </source>
</evidence>
<dbReference type="Gene3D" id="3.40.50.300">
    <property type="entry name" value="P-loop containing nucleotide triphosphate hydrolases"/>
    <property type="match status" value="2"/>
</dbReference>
<dbReference type="InterPro" id="IPR013525">
    <property type="entry name" value="ABC2_TM"/>
</dbReference>
<evidence type="ECO:0000313" key="12">
    <source>
        <dbReference type="EMBL" id="KAF2458915.1"/>
    </source>
</evidence>
<feature type="transmembrane region" description="Helical" evidence="10">
    <location>
        <begin position="834"/>
        <end position="855"/>
    </location>
</feature>
<dbReference type="Pfam" id="PF00005">
    <property type="entry name" value="ABC_tran"/>
    <property type="match status" value="2"/>
</dbReference>
<evidence type="ECO:0000259" key="11">
    <source>
        <dbReference type="PROSITE" id="PS50893"/>
    </source>
</evidence>
<keyword evidence="5" id="KW-0677">Repeat</keyword>
<comment type="subcellular location">
    <subcellularLocation>
        <location evidence="1">Membrane</location>
        <topology evidence="1">Multi-pass membrane protein</topology>
    </subcellularLocation>
</comment>
<feature type="transmembrane region" description="Helical" evidence="10">
    <location>
        <begin position="1080"/>
        <end position="1100"/>
    </location>
</feature>
<name>A0A6A6P4I3_9PEZI</name>
<feature type="transmembrane region" description="Helical" evidence="10">
    <location>
        <begin position="1008"/>
        <end position="1029"/>
    </location>
</feature>
<dbReference type="Pfam" id="PF12698">
    <property type="entry name" value="ABC2_membrane_3"/>
    <property type="match status" value="1"/>
</dbReference>
<keyword evidence="7" id="KW-0067">ATP-binding</keyword>
<feature type="transmembrane region" description="Helical" evidence="10">
    <location>
        <begin position="342"/>
        <end position="360"/>
    </location>
</feature>
<keyword evidence="9 10" id="KW-0472">Membrane</keyword>
<dbReference type="EMBL" id="MU001676">
    <property type="protein sequence ID" value="KAF2458915.1"/>
    <property type="molecule type" value="Genomic_DNA"/>
</dbReference>